<dbReference type="RefSeq" id="WP_175350238.1">
    <property type="nucleotide sequence ID" value="NZ_BAAAWQ010000001.1"/>
</dbReference>
<dbReference type="CDD" id="cd00093">
    <property type="entry name" value="HTH_XRE"/>
    <property type="match status" value="1"/>
</dbReference>
<reference evidence="2 3" key="1">
    <citation type="submission" date="2020-05" db="EMBL/GenBank/DDBJ databases">
        <title>Genome Sequencing of Type Strains.</title>
        <authorList>
            <person name="Lemaire J.F."/>
            <person name="Inderbitzin P."/>
            <person name="Gregorio O.A."/>
            <person name="Collins S.B."/>
            <person name="Wespe N."/>
            <person name="Knight-Connoni V."/>
        </authorList>
    </citation>
    <scope>NUCLEOTIDE SEQUENCE [LARGE SCALE GENOMIC DNA]</scope>
    <source>
        <strain evidence="2 3">ATCC 19096</strain>
    </source>
</reference>
<dbReference type="PANTHER" id="PTHR35010">
    <property type="entry name" value="BLL4672 PROTEIN-RELATED"/>
    <property type="match status" value="1"/>
</dbReference>
<evidence type="ECO:0000313" key="2">
    <source>
        <dbReference type="EMBL" id="NUU12659.1"/>
    </source>
</evidence>
<dbReference type="Gene3D" id="1.10.260.40">
    <property type="entry name" value="lambda repressor-like DNA-binding domains"/>
    <property type="match status" value="1"/>
</dbReference>
<proteinExistence type="predicted"/>
<dbReference type="InterPro" id="IPR001387">
    <property type="entry name" value="Cro/C1-type_HTH"/>
</dbReference>
<comment type="caution">
    <text evidence="2">The sequence shown here is derived from an EMBL/GenBank/DDBJ whole genome shotgun (WGS) entry which is preliminary data.</text>
</comment>
<organism evidence="2 3">
    <name type="scientific">Curtobacterium pusillum</name>
    <dbReference type="NCBI Taxonomy" id="69373"/>
    <lineage>
        <taxon>Bacteria</taxon>
        <taxon>Bacillati</taxon>
        <taxon>Actinomycetota</taxon>
        <taxon>Actinomycetes</taxon>
        <taxon>Micrococcales</taxon>
        <taxon>Microbacteriaceae</taxon>
        <taxon>Curtobacterium</taxon>
    </lineage>
</organism>
<dbReference type="Proteomes" id="UP000573001">
    <property type="component" value="Unassembled WGS sequence"/>
</dbReference>
<dbReference type="SUPFAM" id="SSF47413">
    <property type="entry name" value="lambda repressor-like DNA-binding domains"/>
    <property type="match status" value="1"/>
</dbReference>
<dbReference type="InterPro" id="IPR041413">
    <property type="entry name" value="MLTR_LBD"/>
</dbReference>
<dbReference type="Gene3D" id="3.30.450.180">
    <property type="match status" value="1"/>
</dbReference>
<dbReference type="EMBL" id="JABMCE010000048">
    <property type="protein sequence ID" value="NUU12659.1"/>
    <property type="molecule type" value="Genomic_DNA"/>
</dbReference>
<gene>
    <name evidence="2" type="ORF">HP507_02220</name>
</gene>
<dbReference type="InterPro" id="IPR010982">
    <property type="entry name" value="Lambda_DNA-bd_dom_sf"/>
</dbReference>
<evidence type="ECO:0000313" key="3">
    <source>
        <dbReference type="Proteomes" id="UP000573001"/>
    </source>
</evidence>
<name>A0ABX2M3E3_9MICO</name>
<protein>
    <submittedName>
        <fullName evidence="2">Helix-turn-helix transcriptional regulator</fullName>
    </submittedName>
</protein>
<dbReference type="PROSITE" id="PS50943">
    <property type="entry name" value="HTH_CROC1"/>
    <property type="match status" value="1"/>
</dbReference>
<dbReference type="Pfam" id="PF13560">
    <property type="entry name" value="HTH_31"/>
    <property type="match status" value="1"/>
</dbReference>
<feature type="domain" description="HTH cro/C1-type" evidence="1">
    <location>
        <begin position="42"/>
        <end position="88"/>
    </location>
</feature>
<dbReference type="SMART" id="SM00530">
    <property type="entry name" value="HTH_XRE"/>
    <property type="match status" value="1"/>
</dbReference>
<keyword evidence="3" id="KW-1185">Reference proteome</keyword>
<evidence type="ECO:0000259" key="1">
    <source>
        <dbReference type="PROSITE" id="PS50943"/>
    </source>
</evidence>
<sequence>MSPGPVELRELGQFLRTRREELQPDHVGLVPRIGDGRRRVSGLRREEVAQLVSISTDYYIRIEQGRLAPSDSILPALERALRLSDEQRDYVRTLLRTVNTVDTTAASRRRRSQPVAVRPQLRRLLARLDDVPAMVLGSELDILAWNDLASALLIDFSTVPRRDRNYARLVFTDDTMRGRYPDWEQVARTCVAVLRMNAAEDPTNPELSRLVGDLSIGSAEFRQWWAERRVAHLNFGVKRIRHPQVGEMSLNWDGFQQATHLDQQLVMWSADPDTDSAARLDALHRM</sequence>
<dbReference type="PANTHER" id="PTHR35010:SF2">
    <property type="entry name" value="BLL4672 PROTEIN"/>
    <property type="match status" value="1"/>
</dbReference>
<dbReference type="Pfam" id="PF17765">
    <property type="entry name" value="MLTR_LBD"/>
    <property type="match status" value="1"/>
</dbReference>
<accession>A0ABX2M3E3</accession>